<dbReference type="AlphaFoldDB" id="A0AA86VWJ0"/>
<evidence type="ECO:0000313" key="2">
    <source>
        <dbReference type="EMBL" id="CAJ1929328.1"/>
    </source>
</evidence>
<dbReference type="Gramene" id="rna-AYBTSS11_LOCUS4435">
    <property type="protein sequence ID" value="CAJ1929328.1"/>
    <property type="gene ID" value="gene-AYBTSS11_LOCUS4435"/>
</dbReference>
<sequence>MVKKSGGIPCAFWRSECEPNPLSDPVSRVKLENRDKRGGDWKDKDPYLSRKRQTTSVRMHDKVAAVQVWEFVSSFVRSFVRSYPRQSTPIPRTDLNRGIMVILHGKVDSTQWSTQQHSNHCHQIHQNLYISEALLRWQEAKVKNANTHGKVVHCCR</sequence>
<keyword evidence="3" id="KW-1185">Reference proteome</keyword>
<organism evidence="2 3">
    <name type="scientific">Sphenostylis stenocarpa</name>
    <dbReference type="NCBI Taxonomy" id="92480"/>
    <lineage>
        <taxon>Eukaryota</taxon>
        <taxon>Viridiplantae</taxon>
        <taxon>Streptophyta</taxon>
        <taxon>Embryophyta</taxon>
        <taxon>Tracheophyta</taxon>
        <taxon>Spermatophyta</taxon>
        <taxon>Magnoliopsida</taxon>
        <taxon>eudicotyledons</taxon>
        <taxon>Gunneridae</taxon>
        <taxon>Pentapetalae</taxon>
        <taxon>rosids</taxon>
        <taxon>fabids</taxon>
        <taxon>Fabales</taxon>
        <taxon>Fabaceae</taxon>
        <taxon>Papilionoideae</taxon>
        <taxon>50 kb inversion clade</taxon>
        <taxon>NPAAA clade</taxon>
        <taxon>indigoferoid/millettioid clade</taxon>
        <taxon>Phaseoleae</taxon>
        <taxon>Sphenostylis</taxon>
    </lineage>
</organism>
<dbReference type="Proteomes" id="UP001189624">
    <property type="component" value="Chromosome 2"/>
</dbReference>
<gene>
    <name evidence="2" type="ORF">AYBTSS11_LOCUS4435</name>
</gene>
<reference evidence="2" key="1">
    <citation type="submission" date="2023-10" db="EMBL/GenBank/DDBJ databases">
        <authorList>
            <person name="Domelevo Entfellner J.-B."/>
        </authorList>
    </citation>
    <scope>NUCLEOTIDE SEQUENCE</scope>
</reference>
<proteinExistence type="predicted"/>
<feature type="compositionally biased region" description="Basic and acidic residues" evidence="1">
    <location>
        <begin position="31"/>
        <end position="48"/>
    </location>
</feature>
<feature type="region of interest" description="Disordered" evidence="1">
    <location>
        <begin position="31"/>
        <end position="54"/>
    </location>
</feature>
<accession>A0AA86VWJ0</accession>
<name>A0AA86VWJ0_9FABA</name>
<evidence type="ECO:0000313" key="3">
    <source>
        <dbReference type="Proteomes" id="UP001189624"/>
    </source>
</evidence>
<dbReference type="EMBL" id="OY731399">
    <property type="protein sequence ID" value="CAJ1929328.1"/>
    <property type="molecule type" value="Genomic_DNA"/>
</dbReference>
<evidence type="ECO:0000256" key="1">
    <source>
        <dbReference type="SAM" id="MobiDB-lite"/>
    </source>
</evidence>
<protein>
    <submittedName>
        <fullName evidence="2">Uncharacterized protein</fullName>
    </submittedName>
</protein>